<name>M4RZZ3_9ALTE</name>
<dbReference type="InterPro" id="IPR051021">
    <property type="entry name" value="Mito_Ser/Thr_phosphatase"/>
</dbReference>
<dbReference type="EMBL" id="CP003837">
    <property type="protein sequence ID" value="AGH44012.1"/>
    <property type="molecule type" value="Genomic_DNA"/>
</dbReference>
<dbReference type="GO" id="GO:0005737">
    <property type="term" value="C:cytoplasm"/>
    <property type="evidence" value="ECO:0007669"/>
    <property type="project" value="InterPro"/>
</dbReference>
<dbReference type="SMART" id="SM00855">
    <property type="entry name" value="PGAM"/>
    <property type="match status" value="1"/>
</dbReference>
<dbReference type="STRING" id="1129794.C427_1903"/>
<evidence type="ECO:0000313" key="3">
    <source>
        <dbReference type="Proteomes" id="UP000011864"/>
    </source>
</evidence>
<dbReference type="HOGENOM" id="CLU_084603_1_1_6"/>
<dbReference type="PATRIC" id="fig|1129794.4.peg.1885"/>
<dbReference type="Pfam" id="PF00300">
    <property type="entry name" value="His_Phos_1"/>
    <property type="match status" value="1"/>
</dbReference>
<dbReference type="KEGG" id="gps:C427_1903"/>
<dbReference type="SUPFAM" id="SSF53254">
    <property type="entry name" value="Phosphoglycerate mutase-like"/>
    <property type="match status" value="1"/>
</dbReference>
<evidence type="ECO:0008006" key="4">
    <source>
        <dbReference type="Google" id="ProtNLM"/>
    </source>
</evidence>
<dbReference type="Proteomes" id="UP000011864">
    <property type="component" value="Chromosome"/>
</dbReference>
<keyword evidence="1" id="KW-0378">Hydrolase</keyword>
<dbReference type="InterPro" id="IPR004449">
    <property type="entry name" value="SixA"/>
</dbReference>
<dbReference type="NCBIfam" id="TIGR00249">
    <property type="entry name" value="sixA"/>
    <property type="match status" value="1"/>
</dbReference>
<dbReference type="InterPro" id="IPR013078">
    <property type="entry name" value="His_Pase_superF_clade-1"/>
</dbReference>
<organism evidence="2 3">
    <name type="scientific">Paraglaciecola psychrophila 170</name>
    <dbReference type="NCBI Taxonomy" id="1129794"/>
    <lineage>
        <taxon>Bacteria</taxon>
        <taxon>Pseudomonadati</taxon>
        <taxon>Pseudomonadota</taxon>
        <taxon>Gammaproteobacteria</taxon>
        <taxon>Alteromonadales</taxon>
        <taxon>Alteromonadaceae</taxon>
        <taxon>Paraglaciecola</taxon>
    </lineage>
</organism>
<protein>
    <recommendedName>
        <fullName evidence="4">Phosphohistidine phosphatase SixA</fullName>
    </recommendedName>
</protein>
<dbReference type="InterPro" id="IPR029033">
    <property type="entry name" value="His_PPase_superfam"/>
</dbReference>
<dbReference type="Gene3D" id="3.40.50.1240">
    <property type="entry name" value="Phosphoglycerate mutase-like"/>
    <property type="match status" value="1"/>
</dbReference>
<dbReference type="eggNOG" id="COG2062">
    <property type="taxonomic scope" value="Bacteria"/>
</dbReference>
<keyword evidence="3" id="KW-1185">Reference proteome</keyword>
<dbReference type="CDD" id="cd07067">
    <property type="entry name" value="HP_PGM_like"/>
    <property type="match status" value="1"/>
</dbReference>
<reference evidence="2 3" key="1">
    <citation type="journal article" date="2013" name="Genome Announc.">
        <title>Complete Genome Sequence of Glaciecola psychrophila Strain 170T.</title>
        <authorList>
            <person name="Yin J."/>
            <person name="Chen J."/>
            <person name="Liu G."/>
            <person name="Yu Y."/>
            <person name="Song L."/>
            <person name="Wang X."/>
            <person name="Qu X."/>
        </authorList>
    </citation>
    <scope>NUCLEOTIDE SEQUENCE [LARGE SCALE GENOMIC DNA]</scope>
    <source>
        <strain evidence="2 3">170</strain>
    </source>
</reference>
<evidence type="ECO:0000256" key="1">
    <source>
        <dbReference type="ARBA" id="ARBA00022801"/>
    </source>
</evidence>
<proteinExistence type="predicted"/>
<evidence type="ECO:0000313" key="2">
    <source>
        <dbReference type="EMBL" id="AGH44012.1"/>
    </source>
</evidence>
<accession>M4RZZ3</accession>
<dbReference type="PANTHER" id="PTHR20935">
    <property type="entry name" value="PHOSPHOGLYCERATE MUTASE-RELATED"/>
    <property type="match status" value="1"/>
</dbReference>
<sequence length="158" mass="18009">MKLIIMRHGEAERFRVQDSTRSLTSIGEKQARTAGKWLNNYLGVDSPVDIALVSTYVRAQQTYQQLSKQVVVTEKQVCEYVIPEGDTKNAHDFVNVLFNDESQPRVILIVSHMPFVSYFLEEVHIDKQSMLFDTSSMVIVDYDLAVGGGKIERIYHPV</sequence>
<dbReference type="RefSeq" id="WP_015430644.1">
    <property type="nucleotide sequence ID" value="NC_020514.1"/>
</dbReference>
<dbReference type="AlphaFoldDB" id="M4RZZ3"/>
<gene>
    <name evidence="2" type="ORF">C427_1903</name>
</gene>
<dbReference type="GO" id="GO:0101006">
    <property type="term" value="F:protein histidine phosphatase activity"/>
    <property type="evidence" value="ECO:0007669"/>
    <property type="project" value="InterPro"/>
</dbReference>